<accession>A0A1U7LVR3</accession>
<dbReference type="OrthoDB" id="294251at2759"/>
<evidence type="ECO:0000313" key="1">
    <source>
        <dbReference type="EMBL" id="OLL26765.1"/>
    </source>
</evidence>
<name>A0A1U7LVR3_NEOID</name>
<comment type="caution">
    <text evidence="1">The sequence shown here is derived from an EMBL/GenBank/DDBJ whole genome shotgun (WGS) entry which is preliminary data.</text>
</comment>
<reference evidence="1 2" key="1">
    <citation type="submission" date="2016-04" db="EMBL/GenBank/DDBJ databases">
        <title>Evolutionary innovation and constraint leading to complex multicellularity in the Ascomycota.</title>
        <authorList>
            <person name="Cisse O."/>
            <person name="Nguyen A."/>
            <person name="Hewitt D.A."/>
            <person name="Jedd G."/>
            <person name="Stajich J.E."/>
        </authorList>
    </citation>
    <scope>NUCLEOTIDE SEQUENCE [LARGE SCALE GENOMIC DNA]</scope>
    <source>
        <strain evidence="1 2">DAH-3</strain>
    </source>
</reference>
<keyword evidence="2" id="KW-1185">Reference proteome</keyword>
<dbReference type="EMBL" id="LXFE01000148">
    <property type="protein sequence ID" value="OLL26765.1"/>
    <property type="molecule type" value="Genomic_DNA"/>
</dbReference>
<dbReference type="AlphaFoldDB" id="A0A1U7LVR3"/>
<dbReference type="Proteomes" id="UP000186594">
    <property type="component" value="Unassembled WGS sequence"/>
</dbReference>
<organism evidence="1 2">
    <name type="scientific">Neolecta irregularis (strain DAH-3)</name>
    <dbReference type="NCBI Taxonomy" id="1198029"/>
    <lineage>
        <taxon>Eukaryota</taxon>
        <taxon>Fungi</taxon>
        <taxon>Dikarya</taxon>
        <taxon>Ascomycota</taxon>
        <taxon>Taphrinomycotina</taxon>
        <taxon>Neolectales</taxon>
        <taxon>Neolectaceae</taxon>
        <taxon>Neolecta</taxon>
    </lineage>
</organism>
<sequence>MPNNIFFGGKGPRVPKLKTFCKLSVDTTPQLDLPKNEPYRSYSLLSHSTEDAFWVLVTIFESRRGFYTRPDNFKTSLNRPSTFKSKLSDITIITAETQSWNDFDSEIESWNDFDIAHTEITGPIFINNELEGITPPDDVSFENGFWVSSMIEALTAPTDHNQVVLKMKTFNYHDDESTLFFNLF</sequence>
<evidence type="ECO:0000313" key="2">
    <source>
        <dbReference type="Proteomes" id="UP000186594"/>
    </source>
</evidence>
<protein>
    <submittedName>
        <fullName evidence="1">Uncharacterized protein</fullName>
    </submittedName>
</protein>
<proteinExistence type="predicted"/>
<gene>
    <name evidence="1" type="ORF">NEOLI_001733</name>
</gene>